<keyword evidence="4" id="KW-1185">Reference proteome</keyword>
<dbReference type="CDD" id="cd03801">
    <property type="entry name" value="GT4_PimA-like"/>
    <property type="match status" value="1"/>
</dbReference>
<evidence type="ECO:0000313" key="3">
    <source>
        <dbReference type="EMBL" id="KIY23883.1"/>
    </source>
</evidence>
<comment type="caution">
    <text evidence="3">The sequence shown here is derived from an EMBL/GenBank/DDBJ whole genome shotgun (WGS) entry which is preliminary data.</text>
</comment>
<dbReference type="SUPFAM" id="SSF53756">
    <property type="entry name" value="UDP-Glycosyltransferase/glycogen phosphorylase"/>
    <property type="match status" value="1"/>
</dbReference>
<proteinExistence type="predicted"/>
<evidence type="ECO:0000259" key="2">
    <source>
        <dbReference type="Pfam" id="PF13439"/>
    </source>
</evidence>
<dbReference type="PANTHER" id="PTHR12526">
    <property type="entry name" value="GLYCOSYLTRANSFERASE"/>
    <property type="match status" value="1"/>
</dbReference>
<protein>
    <submittedName>
        <fullName evidence="3">Glycosyl transferase family 1</fullName>
    </submittedName>
</protein>
<organism evidence="3 4">
    <name type="scientific">Mesobacillus subterraneus</name>
    <dbReference type="NCBI Taxonomy" id="285983"/>
    <lineage>
        <taxon>Bacteria</taxon>
        <taxon>Bacillati</taxon>
        <taxon>Bacillota</taxon>
        <taxon>Bacilli</taxon>
        <taxon>Bacillales</taxon>
        <taxon>Bacillaceae</taxon>
        <taxon>Mesobacillus</taxon>
    </lineage>
</organism>
<dbReference type="PATRIC" id="fig|285983.3.peg.2708"/>
<keyword evidence="3" id="KW-0808">Transferase</keyword>
<dbReference type="InterPro" id="IPR028098">
    <property type="entry name" value="Glyco_trans_4-like_N"/>
</dbReference>
<name>A0A0D6ZGW1_9BACI</name>
<dbReference type="Pfam" id="PF13439">
    <property type="entry name" value="Glyco_transf_4"/>
    <property type="match status" value="1"/>
</dbReference>
<dbReference type="AlphaFoldDB" id="A0A0D6ZGW1"/>
<dbReference type="OrthoDB" id="9815550at2"/>
<dbReference type="InterPro" id="IPR001296">
    <property type="entry name" value="Glyco_trans_1"/>
</dbReference>
<dbReference type="EMBL" id="JXIQ01000002">
    <property type="protein sequence ID" value="KIY23883.1"/>
    <property type="molecule type" value="Genomic_DNA"/>
</dbReference>
<sequence length="391" mass="43188">MKILIATAYDYPHAGGLSTHVATLKAGLEERGHEVDVLSFTDVAPVVRKMYAQGPSFVINKVRKGRGILWSHYARKNLLKALILKNKKKNYDIINAQDPFTTLAALETGIPVVSTVHGYMAFEAVSKGSIDEGSPEAREMQEIEIKAYQNTRKIITVDQRLKQYVKDISGVDGIAIRNFIDIHSFKPDKDRKNTLRDQYSLSHDENILFVPRRLTKKNGVIYPALAMPAVLKEFPNTRLIYAGNGEALSEIKKIVAENGIEDRVDLLGAVAHDKVKDYYALADVALVPSVHSAGVEEATSISALEAMGSGSPLVACAVGGLKEIIKDKVDGLLVEEKNVQELAEAIIFLLQNPKQGEDFAAKARQKIEDEYSHLAAAEKYEEIYLSALDRK</sequence>
<gene>
    <name evidence="3" type="ORF">UB32_00345</name>
</gene>
<accession>A0A0D6ZGW1</accession>
<feature type="domain" description="Glycosyl transferase family 1" evidence="1">
    <location>
        <begin position="193"/>
        <end position="365"/>
    </location>
</feature>
<dbReference type="RefSeq" id="WP_044390257.1">
    <property type="nucleotide sequence ID" value="NZ_JXIQ01000002.1"/>
</dbReference>
<feature type="domain" description="Glycosyltransferase subfamily 4-like N-terminal" evidence="2">
    <location>
        <begin position="15"/>
        <end position="182"/>
    </location>
</feature>
<reference evidence="3 4" key="1">
    <citation type="submission" date="2015-01" db="EMBL/GenBank/DDBJ databases">
        <title>Draft genome sequences of the supercritical CO2 tolerant bacteria Bacillus subterraneus MITOT1 and Bacillus cereus MIT0214.</title>
        <authorList>
            <person name="Peet K.C."/>
            <person name="Thompson J.R."/>
        </authorList>
    </citation>
    <scope>NUCLEOTIDE SEQUENCE [LARGE SCALE GENOMIC DNA]</scope>
    <source>
        <strain evidence="3 4">MITOT1</strain>
    </source>
</reference>
<dbReference type="PANTHER" id="PTHR12526:SF638">
    <property type="entry name" value="SPORE COAT PROTEIN SA"/>
    <property type="match status" value="1"/>
</dbReference>
<evidence type="ECO:0000259" key="1">
    <source>
        <dbReference type="Pfam" id="PF00534"/>
    </source>
</evidence>
<dbReference type="GO" id="GO:0016757">
    <property type="term" value="F:glycosyltransferase activity"/>
    <property type="evidence" value="ECO:0007669"/>
    <property type="project" value="InterPro"/>
</dbReference>
<dbReference type="Gene3D" id="3.40.50.2000">
    <property type="entry name" value="Glycogen Phosphorylase B"/>
    <property type="match status" value="2"/>
</dbReference>
<dbReference type="Pfam" id="PF00534">
    <property type="entry name" value="Glycos_transf_1"/>
    <property type="match status" value="1"/>
</dbReference>
<evidence type="ECO:0000313" key="4">
    <source>
        <dbReference type="Proteomes" id="UP000032512"/>
    </source>
</evidence>
<dbReference type="Proteomes" id="UP000032512">
    <property type="component" value="Unassembled WGS sequence"/>
</dbReference>